<dbReference type="CDD" id="cd01948">
    <property type="entry name" value="EAL"/>
    <property type="match status" value="1"/>
</dbReference>
<reference evidence="2 3" key="1">
    <citation type="submission" date="2021-02" db="EMBL/GenBank/DDBJ databases">
        <title>Alicyclobacillus curvatus sp. nov. and Alicyclobacillus mengziensis sp. nov., two acidophilic bacteria isolated from acid mine drainage.</title>
        <authorList>
            <person name="Huang Y."/>
        </authorList>
    </citation>
    <scope>NUCLEOTIDE SEQUENCE [LARGE SCALE GENOMIC DNA]</scope>
    <source>
        <strain evidence="2 3">S30H14</strain>
    </source>
</reference>
<feature type="domain" description="EAL" evidence="1">
    <location>
        <begin position="11"/>
        <end position="268"/>
    </location>
</feature>
<dbReference type="AlphaFoldDB" id="A0A9X7Z542"/>
<dbReference type="InterPro" id="IPR050706">
    <property type="entry name" value="Cyclic-di-GMP_PDE-like"/>
</dbReference>
<dbReference type="Proteomes" id="UP000663505">
    <property type="component" value="Chromosome"/>
</dbReference>
<dbReference type="Pfam" id="PF00563">
    <property type="entry name" value="EAL"/>
    <property type="match status" value="1"/>
</dbReference>
<proteinExistence type="predicted"/>
<evidence type="ECO:0000313" key="3">
    <source>
        <dbReference type="Proteomes" id="UP000663505"/>
    </source>
</evidence>
<protein>
    <submittedName>
        <fullName evidence="2">EAL domain-containing protein</fullName>
    </submittedName>
</protein>
<name>A0A9X7Z542_9BACL</name>
<dbReference type="SUPFAM" id="SSF141868">
    <property type="entry name" value="EAL domain-like"/>
    <property type="match status" value="1"/>
</dbReference>
<dbReference type="PANTHER" id="PTHR33121:SF76">
    <property type="entry name" value="SIGNALING PROTEIN"/>
    <property type="match status" value="1"/>
</dbReference>
<dbReference type="InterPro" id="IPR035919">
    <property type="entry name" value="EAL_sf"/>
</dbReference>
<dbReference type="EMBL" id="CP071182">
    <property type="protein sequence ID" value="QSO46564.1"/>
    <property type="molecule type" value="Genomic_DNA"/>
</dbReference>
<evidence type="ECO:0000313" key="2">
    <source>
        <dbReference type="EMBL" id="QSO46564.1"/>
    </source>
</evidence>
<gene>
    <name evidence="2" type="ORF">JZ786_19180</name>
</gene>
<accession>A0A9X7Z542</accession>
<dbReference type="GO" id="GO:0071111">
    <property type="term" value="F:cyclic-guanylate-specific phosphodiesterase activity"/>
    <property type="evidence" value="ECO:0007669"/>
    <property type="project" value="InterPro"/>
</dbReference>
<sequence>MLWQRRLATPCEIKMQRVNITMEQQQFRTFRQSIVNLSESDHAAPLHGFEILNRPFLGTEFSSVEEFYSFSASHGRSRALDVYTINLGLQRFRDAAFADNFQWKQALVFVNIHLSTLFSDEWLDLMARLPLPVSSVVLELSEREGLDTYSDRDVGLMMRDLQEAGIKVAVDDVGMGYSGLHTLAMVHPDYVKIDRQLVFNIDHDPYRQHMMRSLVEYWTREGVSTIAEGIEREQEAAFFTEIGATFGQGYWFHKPEPVAVRVGVVGAN</sequence>
<dbReference type="PROSITE" id="PS50883">
    <property type="entry name" value="EAL"/>
    <property type="match status" value="1"/>
</dbReference>
<organism evidence="2 3">
    <name type="scientific">Alicyclobacillus mengziensis</name>
    <dbReference type="NCBI Taxonomy" id="2931921"/>
    <lineage>
        <taxon>Bacteria</taxon>
        <taxon>Bacillati</taxon>
        <taxon>Bacillota</taxon>
        <taxon>Bacilli</taxon>
        <taxon>Bacillales</taxon>
        <taxon>Alicyclobacillaceae</taxon>
        <taxon>Alicyclobacillus</taxon>
    </lineage>
</organism>
<dbReference type="PANTHER" id="PTHR33121">
    <property type="entry name" value="CYCLIC DI-GMP PHOSPHODIESTERASE PDEF"/>
    <property type="match status" value="1"/>
</dbReference>
<dbReference type="InterPro" id="IPR001633">
    <property type="entry name" value="EAL_dom"/>
</dbReference>
<dbReference type="KEGG" id="afx:JZ786_19180"/>
<keyword evidence="3" id="KW-1185">Reference proteome</keyword>
<dbReference type="Gene3D" id="3.20.20.450">
    <property type="entry name" value="EAL domain"/>
    <property type="match status" value="1"/>
</dbReference>
<evidence type="ECO:0000259" key="1">
    <source>
        <dbReference type="PROSITE" id="PS50883"/>
    </source>
</evidence>
<dbReference type="RefSeq" id="WP_206655932.1">
    <property type="nucleotide sequence ID" value="NZ_CP071182.1"/>
</dbReference>
<dbReference type="SMART" id="SM00052">
    <property type="entry name" value="EAL"/>
    <property type="match status" value="1"/>
</dbReference>